<feature type="repeat" description="ANK" evidence="3">
    <location>
        <begin position="68"/>
        <end position="89"/>
    </location>
</feature>
<organism evidence="5 6">
    <name type="scientific">Candidatus Jidaibacter acanthamoebae</name>
    <dbReference type="NCBI Taxonomy" id="86105"/>
    <lineage>
        <taxon>Bacteria</taxon>
        <taxon>Pseudomonadati</taxon>
        <taxon>Pseudomonadota</taxon>
        <taxon>Alphaproteobacteria</taxon>
        <taxon>Rickettsiales</taxon>
        <taxon>Candidatus Midichloriaceae</taxon>
        <taxon>Candidatus Jidaibacter</taxon>
    </lineage>
</organism>
<comment type="caution">
    <text evidence="5">The sequence shown here is derived from an EMBL/GenBank/DDBJ whole genome shotgun (WGS) entry which is preliminary data.</text>
</comment>
<dbReference type="Pfam" id="PF00023">
    <property type="entry name" value="Ank"/>
    <property type="match status" value="2"/>
</dbReference>
<dbReference type="Gene3D" id="1.25.40.20">
    <property type="entry name" value="Ankyrin repeat-containing domain"/>
    <property type="match status" value="5"/>
</dbReference>
<proteinExistence type="predicted"/>
<keyword evidence="1" id="KW-0677">Repeat</keyword>
<dbReference type="Pfam" id="PF12796">
    <property type="entry name" value="Ank_2"/>
    <property type="match status" value="3"/>
</dbReference>
<feature type="region of interest" description="Disordered" evidence="4">
    <location>
        <begin position="929"/>
        <end position="960"/>
    </location>
</feature>
<evidence type="ECO:0000256" key="2">
    <source>
        <dbReference type="ARBA" id="ARBA00023043"/>
    </source>
</evidence>
<feature type="repeat" description="ANK" evidence="3">
    <location>
        <begin position="220"/>
        <end position="248"/>
    </location>
</feature>
<feature type="repeat" description="ANK" evidence="3">
    <location>
        <begin position="476"/>
        <end position="508"/>
    </location>
</feature>
<dbReference type="InterPro" id="IPR038765">
    <property type="entry name" value="Papain-like_cys_pep_sf"/>
</dbReference>
<dbReference type="InterPro" id="IPR036770">
    <property type="entry name" value="Ankyrin_rpt-contain_sf"/>
</dbReference>
<dbReference type="AlphaFoldDB" id="A0A0C1MSW3"/>
<dbReference type="Gene3D" id="3.40.395.10">
    <property type="entry name" value="Adenoviral Proteinase, Chain A"/>
    <property type="match status" value="1"/>
</dbReference>
<evidence type="ECO:0000256" key="3">
    <source>
        <dbReference type="PROSITE-ProRule" id="PRU00023"/>
    </source>
</evidence>
<evidence type="ECO:0000313" key="5">
    <source>
        <dbReference type="EMBL" id="KIE05172.1"/>
    </source>
</evidence>
<feature type="repeat" description="ANK" evidence="3">
    <location>
        <begin position="123"/>
        <end position="155"/>
    </location>
</feature>
<dbReference type="EMBL" id="JSWE01000115">
    <property type="protein sequence ID" value="KIE05172.1"/>
    <property type="molecule type" value="Genomic_DNA"/>
</dbReference>
<feature type="repeat" description="ANK" evidence="3">
    <location>
        <begin position="14"/>
        <end position="46"/>
    </location>
</feature>
<evidence type="ECO:0000313" key="6">
    <source>
        <dbReference type="Proteomes" id="UP000031258"/>
    </source>
</evidence>
<feature type="compositionally biased region" description="Low complexity" evidence="4">
    <location>
        <begin position="942"/>
        <end position="954"/>
    </location>
</feature>
<dbReference type="PROSITE" id="PS50297">
    <property type="entry name" value="ANK_REP_REGION"/>
    <property type="match status" value="6"/>
</dbReference>
<dbReference type="PATRIC" id="fig|86105.3.peg.1050"/>
<evidence type="ECO:0000256" key="1">
    <source>
        <dbReference type="ARBA" id="ARBA00022737"/>
    </source>
</evidence>
<protein>
    <submittedName>
        <fullName evidence="5">Uncharacterized protein</fullName>
    </submittedName>
</protein>
<feature type="repeat" description="ANK" evidence="3">
    <location>
        <begin position="249"/>
        <end position="281"/>
    </location>
</feature>
<dbReference type="PANTHER" id="PTHR24173">
    <property type="entry name" value="ANKYRIN REPEAT CONTAINING"/>
    <property type="match status" value="1"/>
</dbReference>
<dbReference type="PROSITE" id="PS50088">
    <property type="entry name" value="ANK_REPEAT"/>
    <property type="match status" value="8"/>
</dbReference>
<dbReference type="InterPro" id="IPR002110">
    <property type="entry name" value="Ankyrin_rpt"/>
</dbReference>
<dbReference type="SUPFAM" id="SSF48403">
    <property type="entry name" value="Ankyrin repeat"/>
    <property type="match status" value="2"/>
</dbReference>
<accession>A0A0C1MSW3</accession>
<dbReference type="RefSeq" id="WP_193387653.1">
    <property type="nucleotide sequence ID" value="NZ_JSWE01000115.1"/>
</dbReference>
<evidence type="ECO:0000256" key="4">
    <source>
        <dbReference type="SAM" id="MobiDB-lite"/>
    </source>
</evidence>
<feature type="repeat" description="ANK" evidence="3">
    <location>
        <begin position="281"/>
        <end position="313"/>
    </location>
</feature>
<dbReference type="STRING" id="86105.NF27_EO00030"/>
<feature type="non-terminal residue" evidence="5">
    <location>
        <position position="1"/>
    </location>
</feature>
<feature type="repeat" description="ANK" evidence="3">
    <location>
        <begin position="90"/>
        <end position="122"/>
    </location>
</feature>
<name>A0A0C1MSW3_9RICK</name>
<dbReference type="PANTHER" id="PTHR24173:SF74">
    <property type="entry name" value="ANKYRIN REPEAT DOMAIN-CONTAINING PROTEIN 16"/>
    <property type="match status" value="1"/>
</dbReference>
<gene>
    <name evidence="5" type="ORF">NF27_EO00030</name>
</gene>
<dbReference type="SMART" id="SM00248">
    <property type="entry name" value="ANK"/>
    <property type="match status" value="11"/>
</dbReference>
<dbReference type="Proteomes" id="UP000031258">
    <property type="component" value="Unassembled WGS sequence"/>
</dbReference>
<keyword evidence="2 3" id="KW-0040">ANK repeat</keyword>
<sequence length="1056" mass="119612">SLSKGSNINTSGEYNKTALVYACEAGRYDVVKLLMERGADVKVLSQGERTLLMNICAAELSNDERIMNGRLELIAYLIEQGADVNARDREGMTALMHACVSGQLEVAEKLIENGAEVNVANEMGRTALMVAGYHGWLGIVKLLVENRADINARTEAGWKIIEGLLHGEQPDNIKQIVEYLMSKGAELNIHSAIKLGNIGKIESFNKEELEVISQDIRGGAVHTAVREGRVDVLELLRKKGVDLTKEDAYGSNILHIACEEGRAEIVGYLIRERFNINSAVGKKTPIQIAVSRGNLQIARMLRNAGAKLDLESMVALRDLNSILHILEASNVANEIKAQLLYLCCKYNWAEIVKDLIEKYQVNINVEVEGARGIEIACELGNAEVVELLMKYKESKGLGLNDNSKEPLLFKAISKNQERIIGILLDNGADPNITYGWLKENALLYAIRMIDREKVDICRVAKRLIESEADLGHKDNRGNAVLHYAVEEGNEELVEIILEGFKNIKNKEGKKAYEIAKEKGYKIKILEESEIEERVVPLDEIEGLVEVVNPYKRKDKGKEKEYEDRKEQNEAEDLLTANANGDDRNLLVDGHDRYWYSVSDGFRLLMHIRKAKLSYDNMVNEGEEYSAYRENREGVFITNPYHIFNFREYFEDDIRRLAGQYNGIKGWNNTTKLLVIPLIDGIHWRAIRITIHEEDKISILWDDPYGKNGFSEEMKSSIKQAIREIIGNLCGGIEIAVEEVEKVIDQQGRGLNGYDCGPIVFSNIADYANTNEPNESFTKTNMHAYTIGEFSEQLHNQNMRILRRNDARRYAEMAGIGLGNVEERRVKVEETNTRLLRGKIDTAKLELLSDKQLEAISNLEPLYISMIFDIVENNRVWKEDKNDKQKESKVYSIEELRKAYNQVMIYKQWVENICINSSVSESIDIPAASNRVANPESQRRESTGNIRTSSSNTRSRPNKKDNKDCIVSAVYSASYNNPILNDKKIEELMKVANENYGTKGIDKLMEIGTDINSYKKFQSLRTIVGDERAIKYCLGENRSFTEKVKHSRELQNITQAI</sequence>
<reference evidence="5 6" key="1">
    <citation type="submission" date="2014-11" db="EMBL/GenBank/DDBJ databases">
        <title>A Rickettsiales Symbiont of Amoebae With Ancient Features.</title>
        <authorList>
            <person name="Schulz F."/>
            <person name="Martijn J."/>
            <person name="Wascher F."/>
            <person name="Kostanjsek R."/>
            <person name="Ettema T.J."/>
            <person name="Horn M."/>
        </authorList>
    </citation>
    <scope>NUCLEOTIDE SEQUENCE [LARGE SCALE GENOMIC DNA]</scope>
    <source>
        <strain evidence="5 6">UWC36</strain>
    </source>
</reference>
<keyword evidence="6" id="KW-1185">Reference proteome</keyword>
<dbReference type="SUPFAM" id="SSF54001">
    <property type="entry name" value="Cysteine proteinases"/>
    <property type="match status" value="1"/>
</dbReference>